<keyword evidence="1" id="KW-0472">Membrane</keyword>
<sequence length="77" mass="8559">MATKKISYVLILSLLMFAFIILPMISGQYYKCKHDGCKSTPICDRKCLAMGYPLGGVCRIYSYGGDCCCELSSKPPY</sequence>
<keyword evidence="3" id="KW-1185">Reference proteome</keyword>
<dbReference type="STRING" id="81985.R0I9U4"/>
<keyword evidence="1" id="KW-1133">Transmembrane helix</keyword>
<dbReference type="KEGG" id="crb:17895729"/>
<evidence type="ECO:0000313" key="2">
    <source>
        <dbReference type="EMBL" id="EOA34885.1"/>
    </source>
</evidence>
<dbReference type="Proteomes" id="UP000029121">
    <property type="component" value="Unassembled WGS sequence"/>
</dbReference>
<proteinExistence type="predicted"/>
<evidence type="ECO:0008006" key="4">
    <source>
        <dbReference type="Google" id="ProtNLM"/>
    </source>
</evidence>
<evidence type="ECO:0000256" key="1">
    <source>
        <dbReference type="SAM" id="Phobius"/>
    </source>
</evidence>
<organism evidence="2 3">
    <name type="scientific">Capsella rubella</name>
    <dbReference type="NCBI Taxonomy" id="81985"/>
    <lineage>
        <taxon>Eukaryota</taxon>
        <taxon>Viridiplantae</taxon>
        <taxon>Streptophyta</taxon>
        <taxon>Embryophyta</taxon>
        <taxon>Tracheophyta</taxon>
        <taxon>Spermatophyta</taxon>
        <taxon>Magnoliopsida</taxon>
        <taxon>eudicotyledons</taxon>
        <taxon>Gunneridae</taxon>
        <taxon>Pentapetalae</taxon>
        <taxon>rosids</taxon>
        <taxon>malvids</taxon>
        <taxon>Brassicales</taxon>
        <taxon>Brassicaceae</taxon>
        <taxon>Camelineae</taxon>
        <taxon>Capsella</taxon>
    </lineage>
</organism>
<name>R0I9U4_9BRAS</name>
<accession>R0I9U4</accession>
<dbReference type="AlphaFoldDB" id="R0I9U4"/>
<dbReference type="OrthoDB" id="1034495at2759"/>
<reference evidence="3" key="1">
    <citation type="journal article" date="2013" name="Nat. Genet.">
        <title>The Capsella rubella genome and the genomic consequences of rapid mating system evolution.</title>
        <authorList>
            <person name="Slotte T."/>
            <person name="Hazzouri K.M."/>
            <person name="Agren J.A."/>
            <person name="Koenig D."/>
            <person name="Maumus F."/>
            <person name="Guo Y.L."/>
            <person name="Steige K."/>
            <person name="Platts A.E."/>
            <person name="Escobar J.S."/>
            <person name="Newman L.K."/>
            <person name="Wang W."/>
            <person name="Mandakova T."/>
            <person name="Vello E."/>
            <person name="Smith L.M."/>
            <person name="Henz S.R."/>
            <person name="Steffen J."/>
            <person name="Takuno S."/>
            <person name="Brandvain Y."/>
            <person name="Coop G."/>
            <person name="Andolfatto P."/>
            <person name="Hu T.T."/>
            <person name="Blanchette M."/>
            <person name="Clark R.M."/>
            <person name="Quesneville H."/>
            <person name="Nordborg M."/>
            <person name="Gaut B.S."/>
            <person name="Lysak M.A."/>
            <person name="Jenkins J."/>
            <person name="Grimwood J."/>
            <person name="Chapman J."/>
            <person name="Prochnik S."/>
            <person name="Shu S."/>
            <person name="Rokhsar D."/>
            <person name="Schmutz J."/>
            <person name="Weigel D."/>
            <person name="Wright S.I."/>
        </authorList>
    </citation>
    <scope>NUCLEOTIDE SEQUENCE [LARGE SCALE GENOMIC DNA]</scope>
    <source>
        <strain evidence="3">cv. Monte Gargano</strain>
    </source>
</reference>
<gene>
    <name evidence="2" type="ORF">CARUB_v10022468mg</name>
</gene>
<feature type="transmembrane region" description="Helical" evidence="1">
    <location>
        <begin position="6"/>
        <end position="25"/>
    </location>
</feature>
<dbReference type="EMBL" id="KB870806">
    <property type="protein sequence ID" value="EOA34885.1"/>
    <property type="molecule type" value="Genomic_DNA"/>
</dbReference>
<evidence type="ECO:0000313" key="3">
    <source>
        <dbReference type="Proteomes" id="UP000029121"/>
    </source>
</evidence>
<keyword evidence="1" id="KW-0812">Transmembrane</keyword>
<protein>
    <recommendedName>
        <fullName evidence="4">Knottin scorpion toxin-like domain-containing protein</fullName>
    </recommendedName>
</protein>